<dbReference type="GO" id="GO:0005886">
    <property type="term" value="C:plasma membrane"/>
    <property type="evidence" value="ECO:0007669"/>
    <property type="project" value="UniProtKB-SubCell"/>
</dbReference>
<feature type="transmembrane region" description="Helical" evidence="6">
    <location>
        <begin position="227"/>
        <end position="254"/>
    </location>
</feature>
<evidence type="ECO:0000256" key="5">
    <source>
        <dbReference type="ARBA" id="ARBA00023136"/>
    </source>
</evidence>
<proteinExistence type="inferred from homology"/>
<feature type="transmembrane region" description="Helical" evidence="6">
    <location>
        <begin position="201"/>
        <end position="221"/>
    </location>
</feature>
<comment type="caution">
    <text evidence="8">The sequence shown here is derived from an EMBL/GenBank/DDBJ whole genome shotgun (WGS) entry which is preliminary data.</text>
</comment>
<feature type="transmembrane region" description="Helical" evidence="6">
    <location>
        <begin position="284"/>
        <end position="309"/>
    </location>
</feature>
<dbReference type="Proteomes" id="UP000610760">
    <property type="component" value="Unassembled WGS sequence"/>
</dbReference>
<keyword evidence="5 6" id="KW-0472">Membrane</keyword>
<feature type="transmembrane region" description="Helical" evidence="6">
    <location>
        <begin position="624"/>
        <end position="646"/>
    </location>
</feature>
<evidence type="ECO:0000259" key="7">
    <source>
        <dbReference type="Pfam" id="PF02687"/>
    </source>
</evidence>
<gene>
    <name evidence="8" type="ORF">H8710_08455</name>
</gene>
<dbReference type="RefSeq" id="WP_249295051.1">
    <property type="nucleotide sequence ID" value="NZ_JACRSV010000002.1"/>
</dbReference>
<dbReference type="EMBL" id="JACRSV010000002">
    <property type="protein sequence ID" value="MBC8560096.1"/>
    <property type="molecule type" value="Genomic_DNA"/>
</dbReference>
<feature type="transmembrane region" description="Helical" evidence="6">
    <location>
        <begin position="103"/>
        <end position="129"/>
    </location>
</feature>
<dbReference type="AlphaFoldDB" id="A0A926E6K1"/>
<dbReference type="GO" id="GO:0055085">
    <property type="term" value="P:transmembrane transport"/>
    <property type="evidence" value="ECO:0007669"/>
    <property type="project" value="UniProtKB-UniRule"/>
</dbReference>
<dbReference type="Pfam" id="PF02687">
    <property type="entry name" value="FtsX"/>
    <property type="match status" value="1"/>
</dbReference>
<evidence type="ECO:0000256" key="1">
    <source>
        <dbReference type="ARBA" id="ARBA00004651"/>
    </source>
</evidence>
<name>A0A926E6K1_9FIRM</name>
<keyword evidence="6" id="KW-0813">Transport</keyword>
<dbReference type="InterPro" id="IPR052536">
    <property type="entry name" value="ABC-4_Integral_Memb_Prot"/>
</dbReference>
<evidence type="ECO:0000313" key="9">
    <source>
        <dbReference type="Proteomes" id="UP000610760"/>
    </source>
</evidence>
<comment type="subcellular location">
    <subcellularLocation>
        <location evidence="1 6">Cell membrane</location>
        <topology evidence="1 6">Multi-pass membrane protein</topology>
    </subcellularLocation>
</comment>
<evidence type="ECO:0000313" key="8">
    <source>
        <dbReference type="EMBL" id="MBC8560096.1"/>
    </source>
</evidence>
<reference evidence="8" key="1">
    <citation type="submission" date="2020-08" db="EMBL/GenBank/DDBJ databases">
        <title>Genome public.</title>
        <authorList>
            <person name="Liu C."/>
            <person name="Sun Q."/>
        </authorList>
    </citation>
    <scope>NUCLEOTIDE SEQUENCE</scope>
    <source>
        <strain evidence="8">NSJ-33</strain>
    </source>
</reference>
<protein>
    <submittedName>
        <fullName evidence="8">ABC transporter permease</fullName>
    </submittedName>
</protein>
<keyword evidence="3 6" id="KW-0812">Transmembrane</keyword>
<dbReference type="PIRSF" id="PIRSF018968">
    <property type="entry name" value="ABC_permease_BceB"/>
    <property type="match status" value="1"/>
</dbReference>
<accession>A0A926E6K1</accession>
<evidence type="ECO:0000256" key="3">
    <source>
        <dbReference type="ARBA" id="ARBA00022692"/>
    </source>
</evidence>
<feature type="domain" description="ABC3 transporter permease C-terminal" evidence="7">
    <location>
        <begin position="65"/>
        <end position="179"/>
    </location>
</feature>
<dbReference type="InterPro" id="IPR003838">
    <property type="entry name" value="ABC3_permease_C"/>
</dbReference>
<feature type="transmembrane region" description="Helical" evidence="6">
    <location>
        <begin position="58"/>
        <end position="82"/>
    </location>
</feature>
<dbReference type="PANTHER" id="PTHR46795:SF3">
    <property type="entry name" value="ABC TRANSPORTER PERMEASE"/>
    <property type="match status" value="1"/>
</dbReference>
<keyword evidence="9" id="KW-1185">Reference proteome</keyword>
<evidence type="ECO:0000256" key="4">
    <source>
        <dbReference type="ARBA" id="ARBA00022989"/>
    </source>
</evidence>
<dbReference type="InterPro" id="IPR027022">
    <property type="entry name" value="ABC_permease_BceB-typ"/>
</dbReference>
<dbReference type="PANTHER" id="PTHR46795">
    <property type="entry name" value="ABC TRANSPORTER PERMEASE-RELATED-RELATED"/>
    <property type="match status" value="1"/>
</dbReference>
<evidence type="ECO:0000256" key="6">
    <source>
        <dbReference type="PIRNR" id="PIRNR018968"/>
    </source>
</evidence>
<feature type="transmembrane region" description="Helical" evidence="6">
    <location>
        <begin position="149"/>
        <end position="172"/>
    </location>
</feature>
<sequence>MSSLFFPKLALTNLRKNKSTYLPYLLSGIFSEAAFYTMQSIAANPGLNDMPGAQPLQVILRMGTIVIGIFCVILLFYTNSFLFKRRKKELGLYSILGLQKRHIAATLFFETLYTAAITIVGGLLFGLLFSKAVFLLLLNLLNFPVALTFTVFPSVIASSAGLFLGIFLLILVANTMRVSLVNPIELLRGGQTGEKEPKTNWPLTIIGILMLGLGYGIAVSVKSPLDALLLFFVAVVAVIIGTYCLFVAGSVTLLKALKRNKKFYYQPEHFISVSGMLYRMKQNAVGLGNICILSTMVLVVVSTTVSLYLGQENTLTNRYPHDISVLVSDEDFAPGKVDEIIDDIAAKSGVTLVDRKDYRSLMTFAMERDGAFDSDPELMQGSEMPVQFELIPVEDYNRLTGENKALGPGEVLFYADGWQFDDSVLRLGPRKYGIKEHLDSFPLKSGRYLATMKSCFVVMESPEAMKDLFNATSNEPLTEFQMHYFVCDTEGTEEAQMAFARQLREGLLTTEKAFSYDNRALNTQDWYGMYGGFLFLGIFLGILFLMATALIIYYKQISEGYDDHDRFQIMQKVGMSRKEVKKTIHRQILTVFFLPIVVAVIHVAFAFGVICKLLSIFYLTDVGLFLLCTIGVIIAFFVIYAIVYALTAKTYYRLVEENN</sequence>
<feature type="transmembrane region" description="Helical" evidence="6">
    <location>
        <begin position="21"/>
        <end position="38"/>
    </location>
</feature>
<feature type="transmembrane region" description="Helical" evidence="6">
    <location>
        <begin position="588"/>
        <end position="618"/>
    </location>
</feature>
<keyword evidence="2 6" id="KW-1003">Cell membrane</keyword>
<comment type="similarity">
    <text evidence="6">Belongs to the ABC-4 integral membrane protein family.</text>
</comment>
<keyword evidence="4 6" id="KW-1133">Transmembrane helix</keyword>
<feature type="transmembrane region" description="Helical" evidence="6">
    <location>
        <begin position="527"/>
        <end position="554"/>
    </location>
</feature>
<organism evidence="8 9">
    <name type="scientific">Fumia xinanensis</name>
    <dbReference type="NCBI Taxonomy" id="2763659"/>
    <lineage>
        <taxon>Bacteria</taxon>
        <taxon>Bacillati</taxon>
        <taxon>Bacillota</taxon>
        <taxon>Clostridia</taxon>
        <taxon>Eubacteriales</taxon>
        <taxon>Oscillospiraceae</taxon>
        <taxon>Fumia</taxon>
    </lineage>
</organism>
<evidence type="ECO:0000256" key="2">
    <source>
        <dbReference type="ARBA" id="ARBA00022475"/>
    </source>
</evidence>